<dbReference type="GO" id="GO:0046872">
    <property type="term" value="F:metal ion binding"/>
    <property type="evidence" value="ECO:0007669"/>
    <property type="project" value="UniProtKB-KW"/>
</dbReference>
<evidence type="ECO:0000256" key="3">
    <source>
        <dbReference type="ARBA" id="ARBA00022617"/>
    </source>
</evidence>
<dbReference type="KEGG" id="hsr:HSBAA_13400"/>
<keyword evidence="10" id="KW-0411">Iron-sulfur</keyword>
<evidence type="ECO:0000256" key="4">
    <source>
        <dbReference type="ARBA" id="ARBA00022630"/>
    </source>
</evidence>
<dbReference type="GO" id="GO:0042128">
    <property type="term" value="P:nitrate assimilation"/>
    <property type="evidence" value="ECO:0007669"/>
    <property type="project" value="UniProtKB-KW"/>
</dbReference>
<dbReference type="InterPro" id="IPR041854">
    <property type="entry name" value="BFD-like_2Fe2S-bd_dom_sf"/>
</dbReference>
<keyword evidence="6" id="KW-0479">Metal-binding</keyword>
<keyword evidence="8" id="KW-0560">Oxidoreductase</keyword>
<evidence type="ECO:0000256" key="9">
    <source>
        <dbReference type="ARBA" id="ARBA00023004"/>
    </source>
</evidence>
<evidence type="ECO:0000256" key="6">
    <source>
        <dbReference type="ARBA" id="ARBA00022723"/>
    </source>
</evidence>
<accession>A0A455U9N7</accession>
<dbReference type="InterPro" id="IPR052034">
    <property type="entry name" value="NasD-like"/>
</dbReference>
<keyword evidence="7" id="KW-0274">FAD</keyword>
<evidence type="ECO:0000256" key="12">
    <source>
        <dbReference type="ARBA" id="ARBA00034078"/>
    </source>
</evidence>
<evidence type="ECO:0000256" key="7">
    <source>
        <dbReference type="ARBA" id="ARBA00022827"/>
    </source>
</evidence>
<evidence type="ECO:0000256" key="1">
    <source>
        <dbReference type="ARBA" id="ARBA00001966"/>
    </source>
</evidence>
<dbReference type="EMBL" id="AP019514">
    <property type="protein sequence ID" value="BBI60034.1"/>
    <property type="molecule type" value="Genomic_DNA"/>
</dbReference>
<keyword evidence="4" id="KW-0285">Flavoprotein</keyword>
<evidence type="ECO:0000256" key="5">
    <source>
        <dbReference type="ARBA" id="ARBA00022714"/>
    </source>
</evidence>
<dbReference type="InterPro" id="IPR007419">
    <property type="entry name" value="BFD-like_2Fe2S-bd_dom"/>
</dbReference>
<comment type="cofactor">
    <cofactor evidence="1">
        <name>[4Fe-4S] cluster</name>
        <dbReference type="ChEBI" id="CHEBI:49883"/>
    </cofactor>
</comment>
<evidence type="ECO:0000256" key="11">
    <source>
        <dbReference type="ARBA" id="ARBA00023063"/>
    </source>
</evidence>
<evidence type="ECO:0000259" key="13">
    <source>
        <dbReference type="Pfam" id="PF04324"/>
    </source>
</evidence>
<sequence>MLVGNNGVYDTLLQYYSNGIELPDEPASLILPQSSGAAPTLGPGALPETASICSCHNVTKGDICATIDAGVVDLGGVKAATKASTGCGGCTALLKSVVDHELEARGVEVDKSICEHFAHTRQGLYDIVRVEGIKTFTDLIENTATPTLTAWAAISASPL</sequence>
<keyword evidence="11" id="KW-0534">Nitrate assimilation</keyword>
<feature type="domain" description="BFD-like [2Fe-2S]-binding" evidence="13">
    <location>
        <begin position="52"/>
        <end position="98"/>
    </location>
</feature>
<dbReference type="Pfam" id="PF04324">
    <property type="entry name" value="Fer2_BFD"/>
    <property type="match status" value="1"/>
</dbReference>
<dbReference type="PANTHER" id="PTHR43809:SF1">
    <property type="entry name" value="NITRITE REDUCTASE (NADH) LARGE SUBUNIT"/>
    <property type="match status" value="1"/>
</dbReference>
<gene>
    <name evidence="14" type="ORF">HSBAA_13400</name>
</gene>
<evidence type="ECO:0000313" key="14">
    <source>
        <dbReference type="EMBL" id="BBI60034.1"/>
    </source>
</evidence>
<dbReference type="FunFam" id="1.10.10.1100:FF:000002">
    <property type="entry name" value="Nitrite reductase large subunit"/>
    <property type="match status" value="1"/>
</dbReference>
<reference evidence="14 15" key="1">
    <citation type="journal article" date="2019" name="Microbiol. Resour. Announc.">
        <title>Complete Genome Sequence of Halomonas sulfidaeris Strain Esulfide1 Isolated from a Metal Sulfide Rock at a Depth of 2,200 Meters, Obtained Using Nanopore Sequencing.</title>
        <authorList>
            <person name="Saito M."/>
            <person name="Nishigata A."/>
            <person name="Galipon J."/>
            <person name="Arakawa K."/>
        </authorList>
    </citation>
    <scope>NUCLEOTIDE SEQUENCE [LARGE SCALE GENOMIC DNA]</scope>
    <source>
        <strain evidence="14 15">ATCC BAA-803</strain>
    </source>
</reference>
<keyword evidence="5" id="KW-0001">2Fe-2S</keyword>
<organism evidence="14 15">
    <name type="scientific">Vreelandella sulfidaeris</name>
    <dbReference type="NCBI Taxonomy" id="115553"/>
    <lineage>
        <taxon>Bacteria</taxon>
        <taxon>Pseudomonadati</taxon>
        <taxon>Pseudomonadota</taxon>
        <taxon>Gammaproteobacteria</taxon>
        <taxon>Oceanospirillales</taxon>
        <taxon>Halomonadaceae</taxon>
        <taxon>Vreelandella</taxon>
    </lineage>
</organism>
<evidence type="ECO:0000256" key="8">
    <source>
        <dbReference type="ARBA" id="ARBA00023002"/>
    </source>
</evidence>
<dbReference type="PANTHER" id="PTHR43809">
    <property type="entry name" value="NITRITE REDUCTASE (NADH) LARGE SUBUNIT"/>
    <property type="match status" value="1"/>
</dbReference>
<dbReference type="GO" id="GO:0051537">
    <property type="term" value="F:2 iron, 2 sulfur cluster binding"/>
    <property type="evidence" value="ECO:0007669"/>
    <property type="project" value="UniProtKB-KW"/>
</dbReference>
<keyword evidence="3" id="KW-0349">Heme</keyword>
<dbReference type="Proteomes" id="UP000320231">
    <property type="component" value="Chromosome"/>
</dbReference>
<evidence type="ECO:0000313" key="15">
    <source>
        <dbReference type="Proteomes" id="UP000320231"/>
    </source>
</evidence>
<dbReference type="AlphaFoldDB" id="A0A455U9N7"/>
<proteinExistence type="predicted"/>
<evidence type="ECO:0000256" key="2">
    <source>
        <dbReference type="ARBA" id="ARBA00001974"/>
    </source>
</evidence>
<comment type="cofactor">
    <cofactor evidence="2">
        <name>FAD</name>
        <dbReference type="ChEBI" id="CHEBI:57692"/>
    </cofactor>
</comment>
<evidence type="ECO:0000256" key="10">
    <source>
        <dbReference type="ARBA" id="ARBA00023014"/>
    </source>
</evidence>
<protein>
    <recommendedName>
        <fullName evidence="13">BFD-like [2Fe-2S]-binding domain-containing protein</fullName>
    </recommendedName>
</protein>
<dbReference type="GO" id="GO:0016491">
    <property type="term" value="F:oxidoreductase activity"/>
    <property type="evidence" value="ECO:0007669"/>
    <property type="project" value="UniProtKB-KW"/>
</dbReference>
<dbReference type="Gene3D" id="1.10.10.1100">
    <property type="entry name" value="BFD-like [2Fe-2S]-binding domain"/>
    <property type="match status" value="1"/>
</dbReference>
<comment type="cofactor">
    <cofactor evidence="12">
        <name>[2Fe-2S] cluster</name>
        <dbReference type="ChEBI" id="CHEBI:190135"/>
    </cofactor>
</comment>
<name>A0A455U9N7_9GAMM</name>
<keyword evidence="9" id="KW-0408">Iron</keyword>